<keyword evidence="3" id="KW-1185">Reference proteome</keyword>
<dbReference type="Proteomes" id="UP001221142">
    <property type="component" value="Unassembled WGS sequence"/>
</dbReference>
<gene>
    <name evidence="2" type="ORF">FB45DRAFT_1065059</name>
</gene>
<proteinExistence type="predicted"/>
<dbReference type="AlphaFoldDB" id="A0AAD7B937"/>
<evidence type="ECO:0000256" key="1">
    <source>
        <dbReference type="SAM" id="MobiDB-lite"/>
    </source>
</evidence>
<name>A0AAD7B937_9AGAR</name>
<reference evidence="2" key="1">
    <citation type="submission" date="2023-03" db="EMBL/GenBank/DDBJ databases">
        <title>Massive genome expansion in bonnet fungi (Mycena s.s.) driven by repeated elements and novel gene families across ecological guilds.</title>
        <authorList>
            <consortium name="Lawrence Berkeley National Laboratory"/>
            <person name="Harder C.B."/>
            <person name="Miyauchi S."/>
            <person name="Viragh M."/>
            <person name="Kuo A."/>
            <person name="Thoen E."/>
            <person name="Andreopoulos B."/>
            <person name="Lu D."/>
            <person name="Skrede I."/>
            <person name="Drula E."/>
            <person name="Henrissat B."/>
            <person name="Morin E."/>
            <person name="Kohler A."/>
            <person name="Barry K."/>
            <person name="LaButti K."/>
            <person name="Morin E."/>
            <person name="Salamov A."/>
            <person name="Lipzen A."/>
            <person name="Mereny Z."/>
            <person name="Hegedus B."/>
            <person name="Baldrian P."/>
            <person name="Stursova M."/>
            <person name="Weitz H."/>
            <person name="Taylor A."/>
            <person name="Grigoriev I.V."/>
            <person name="Nagy L.G."/>
            <person name="Martin F."/>
            <person name="Kauserud H."/>
        </authorList>
    </citation>
    <scope>NUCLEOTIDE SEQUENCE</scope>
    <source>
        <strain evidence="2">9284</strain>
    </source>
</reference>
<feature type="region of interest" description="Disordered" evidence="1">
    <location>
        <begin position="506"/>
        <end position="544"/>
    </location>
</feature>
<feature type="region of interest" description="Disordered" evidence="1">
    <location>
        <begin position="162"/>
        <end position="184"/>
    </location>
</feature>
<accession>A0AAD7B937</accession>
<sequence>MAQRRPGTVNVRELPLSALLSRGHGGCCLLMLYASLPEAPQSLPSQACQRLCLYSGSHVATWVREVRRRNQWREENTPEAGSLAPLRVMILPPGLNRLPMLSTPPWILASLRHPVVADTMAEPNNEPSADMAEYNGASRAALLQALKDSQVENGRLRAENARLRDENSNLTATSTSTKKRRGQTDDKLGYKTHVIGWAKKILFTRALLIDTSRFCERPNPSADPMAVFEGGDDNHAQSVTTALYEEIPPRFHEILDASKYTNLAKDFVREHGDARSTLISNIRKNLPAILQGCSIDSSELGQFLVANADRSNSAAFKGLLQFPRDKKPTLFAPILFPRLTQVMTDIFLGPPVQRVHRLMYYGPGSLVLGNKPASNSNGVKLHLKTVTASSIAASATLLRFVLSVDKEWSSTGAISKITWEEDYKSYLKMLTENSHADHVKNIFKVFGQFVFSGVKLANAAEEDADEGVESEIADAMQRFELGDDADLARGTAEEGAGRVEGRLQLETQSDEAQSGVDEARGEGTEVVGGVGEVEDKPREEEEMKLMSQALRSLKPLVGPHERRVARRS</sequence>
<dbReference type="InterPro" id="IPR046521">
    <property type="entry name" value="DUF6698"/>
</dbReference>
<organism evidence="2 3">
    <name type="scientific">Roridomyces roridus</name>
    <dbReference type="NCBI Taxonomy" id="1738132"/>
    <lineage>
        <taxon>Eukaryota</taxon>
        <taxon>Fungi</taxon>
        <taxon>Dikarya</taxon>
        <taxon>Basidiomycota</taxon>
        <taxon>Agaricomycotina</taxon>
        <taxon>Agaricomycetes</taxon>
        <taxon>Agaricomycetidae</taxon>
        <taxon>Agaricales</taxon>
        <taxon>Marasmiineae</taxon>
        <taxon>Mycenaceae</taxon>
        <taxon>Roridomyces</taxon>
    </lineage>
</organism>
<feature type="compositionally biased region" description="Basic and acidic residues" evidence="1">
    <location>
        <begin position="533"/>
        <end position="544"/>
    </location>
</feature>
<comment type="caution">
    <text evidence="2">The sequence shown here is derived from an EMBL/GenBank/DDBJ whole genome shotgun (WGS) entry which is preliminary data.</text>
</comment>
<protein>
    <submittedName>
        <fullName evidence="2">Uncharacterized protein</fullName>
    </submittedName>
</protein>
<evidence type="ECO:0000313" key="2">
    <source>
        <dbReference type="EMBL" id="KAJ7613490.1"/>
    </source>
</evidence>
<dbReference type="EMBL" id="JARKIF010000028">
    <property type="protein sequence ID" value="KAJ7613490.1"/>
    <property type="molecule type" value="Genomic_DNA"/>
</dbReference>
<dbReference type="Pfam" id="PF20414">
    <property type="entry name" value="DUF6698"/>
    <property type="match status" value="1"/>
</dbReference>
<evidence type="ECO:0000313" key="3">
    <source>
        <dbReference type="Proteomes" id="UP001221142"/>
    </source>
</evidence>
<feature type="region of interest" description="Disordered" evidence="1">
    <location>
        <begin position="549"/>
        <end position="568"/>
    </location>
</feature>